<feature type="chain" id="PRO_5043830742" description="BPTI/Kunitz inhibitor domain-containing protein" evidence="3">
    <location>
        <begin position="21"/>
        <end position="437"/>
    </location>
</feature>
<keyword evidence="1" id="KW-0646">Protease inhibitor</keyword>
<dbReference type="GO" id="GO:0004867">
    <property type="term" value="F:serine-type endopeptidase inhibitor activity"/>
    <property type="evidence" value="ECO:0007669"/>
    <property type="project" value="InterPro"/>
</dbReference>
<evidence type="ECO:0000256" key="2">
    <source>
        <dbReference type="ARBA" id="ARBA00023157"/>
    </source>
</evidence>
<dbReference type="InterPro" id="IPR050098">
    <property type="entry name" value="TFPI/VKTCI-like"/>
</dbReference>
<feature type="domain" description="BPTI/Kunitz inhibitor" evidence="4">
    <location>
        <begin position="78"/>
        <end position="129"/>
    </location>
</feature>
<dbReference type="FunFam" id="4.10.410.10:FF:000004">
    <property type="entry name" value="Tissue factor pathway inhibitor"/>
    <property type="match status" value="2"/>
</dbReference>
<dbReference type="PANTHER" id="PTHR10083:SF374">
    <property type="entry name" value="BPTI_KUNITZ INHIBITOR DOMAIN-CONTAINING PROTEIN"/>
    <property type="match status" value="1"/>
</dbReference>
<comment type="caution">
    <text evidence="5">The sequence shown here is derived from an EMBL/GenBank/DDBJ whole genome shotgun (WGS) entry which is preliminary data.</text>
</comment>
<feature type="domain" description="BPTI/Kunitz inhibitor" evidence="4">
    <location>
        <begin position="216"/>
        <end position="266"/>
    </location>
</feature>
<evidence type="ECO:0000313" key="5">
    <source>
        <dbReference type="EMBL" id="CAL1539301.1"/>
    </source>
</evidence>
<name>A0AAV2HYM5_LYMST</name>
<dbReference type="GO" id="GO:0005615">
    <property type="term" value="C:extracellular space"/>
    <property type="evidence" value="ECO:0007669"/>
    <property type="project" value="TreeGrafter"/>
</dbReference>
<sequence length="437" mass="48276">MLSRMLTFLTAVALVTVIHASQPDYCRLESVTGPCRASFTRYYFDTRTQECKEFVYGGCQGNANNFETLAQCKAACVCTQDASSGDNCGKRLWRYYYDSNLGTCSLLNYTGCGGNSNMFTRHRDCLDACVTAGCFFPPDTGRCRASLTRYFYNRTSQTCDTFIYGGCDGNPNRFTTLEECNTACTTRISAEVTLINGGSPTPEVNATGSEDGNWICSLPKVTGLCKAAFPRFYYNSSAKACEEFTYGGCQGNENNFATHDECTSACSPEVKAKALPRSTRAAVTEEDCRLPPDSGLCYGYFPSFYYNSAKGTCGQFIYGGCQGNKNRFSSEQDCLNACKRNYKPPKSSTTSNIFLDALNTFRRIFGLPLLPAGSKNDHSRPSICQLPADVGFCRAYIPSFFYNSKSKRCEKFIYGGCDGNDNRFSTEAECERKCSEE</sequence>
<dbReference type="Gene3D" id="4.10.410.10">
    <property type="entry name" value="Pancreatic trypsin inhibitor Kunitz domain"/>
    <property type="match status" value="6"/>
</dbReference>
<dbReference type="SMART" id="SM00131">
    <property type="entry name" value="KU"/>
    <property type="match status" value="6"/>
</dbReference>
<dbReference type="PANTHER" id="PTHR10083">
    <property type="entry name" value="KUNITZ-TYPE PROTEASE INHIBITOR-RELATED"/>
    <property type="match status" value="1"/>
</dbReference>
<dbReference type="Proteomes" id="UP001497497">
    <property type="component" value="Unassembled WGS sequence"/>
</dbReference>
<gene>
    <name evidence="5" type="ORF">GSLYS_00013120001</name>
</gene>
<dbReference type="CDD" id="cd00109">
    <property type="entry name" value="Kunitz-type"/>
    <property type="match status" value="4"/>
</dbReference>
<feature type="signal peptide" evidence="3">
    <location>
        <begin position="1"/>
        <end position="20"/>
    </location>
</feature>
<dbReference type="Pfam" id="PF00014">
    <property type="entry name" value="Kunitz_BPTI"/>
    <property type="match status" value="6"/>
</dbReference>
<feature type="domain" description="BPTI/Kunitz inhibitor" evidence="4">
    <location>
        <begin position="288"/>
        <end position="338"/>
    </location>
</feature>
<keyword evidence="2" id="KW-1015">Disulfide bond</keyword>
<dbReference type="InterPro" id="IPR020901">
    <property type="entry name" value="Prtase_inh_Kunz-CS"/>
</dbReference>
<dbReference type="PRINTS" id="PR00759">
    <property type="entry name" value="BASICPTASE"/>
</dbReference>
<dbReference type="FunFam" id="4.10.410.10:FF:000021">
    <property type="entry name" value="Serine protease inhibitor, putative"/>
    <property type="match status" value="2"/>
</dbReference>
<feature type="domain" description="BPTI/Kunitz inhibitor" evidence="4">
    <location>
        <begin position="384"/>
        <end position="434"/>
    </location>
</feature>
<dbReference type="InterPro" id="IPR036880">
    <property type="entry name" value="Kunitz_BPTI_sf"/>
</dbReference>
<dbReference type="SUPFAM" id="SSF57362">
    <property type="entry name" value="BPTI-like"/>
    <property type="match status" value="6"/>
</dbReference>
<dbReference type="InterPro" id="IPR002223">
    <property type="entry name" value="Kunitz_BPTI"/>
</dbReference>
<feature type="domain" description="BPTI/Kunitz inhibitor" evidence="4">
    <location>
        <begin position="134"/>
        <end position="184"/>
    </location>
</feature>
<accession>A0AAV2HYM5</accession>
<dbReference type="EMBL" id="CAXITT010000335">
    <property type="protein sequence ID" value="CAL1539301.1"/>
    <property type="molecule type" value="Genomic_DNA"/>
</dbReference>
<dbReference type="FunFam" id="4.10.410.10:FF:000020">
    <property type="entry name" value="Collagen, type VI, alpha 3"/>
    <property type="match status" value="1"/>
</dbReference>
<evidence type="ECO:0000256" key="3">
    <source>
        <dbReference type="SAM" id="SignalP"/>
    </source>
</evidence>
<dbReference type="PROSITE" id="PS00280">
    <property type="entry name" value="BPTI_KUNITZ_1"/>
    <property type="match status" value="5"/>
</dbReference>
<keyword evidence="3" id="KW-0732">Signal</keyword>
<organism evidence="5 6">
    <name type="scientific">Lymnaea stagnalis</name>
    <name type="common">Great pond snail</name>
    <name type="synonym">Helix stagnalis</name>
    <dbReference type="NCBI Taxonomy" id="6523"/>
    <lineage>
        <taxon>Eukaryota</taxon>
        <taxon>Metazoa</taxon>
        <taxon>Spiralia</taxon>
        <taxon>Lophotrochozoa</taxon>
        <taxon>Mollusca</taxon>
        <taxon>Gastropoda</taxon>
        <taxon>Heterobranchia</taxon>
        <taxon>Euthyneura</taxon>
        <taxon>Panpulmonata</taxon>
        <taxon>Hygrophila</taxon>
        <taxon>Lymnaeoidea</taxon>
        <taxon>Lymnaeidae</taxon>
        <taxon>Lymnaea</taxon>
    </lineage>
</organism>
<reference evidence="5 6" key="1">
    <citation type="submission" date="2024-04" db="EMBL/GenBank/DDBJ databases">
        <authorList>
            <consortium name="Genoscope - CEA"/>
            <person name="William W."/>
        </authorList>
    </citation>
    <scope>NUCLEOTIDE SEQUENCE [LARGE SCALE GENOMIC DNA]</scope>
</reference>
<evidence type="ECO:0000313" key="6">
    <source>
        <dbReference type="Proteomes" id="UP001497497"/>
    </source>
</evidence>
<evidence type="ECO:0000259" key="4">
    <source>
        <dbReference type="PROSITE" id="PS50279"/>
    </source>
</evidence>
<proteinExistence type="predicted"/>
<keyword evidence="6" id="KW-1185">Reference proteome</keyword>
<dbReference type="PROSITE" id="PS50279">
    <property type="entry name" value="BPTI_KUNITZ_2"/>
    <property type="match status" value="6"/>
</dbReference>
<dbReference type="AlphaFoldDB" id="A0AAV2HYM5"/>
<feature type="domain" description="BPTI/Kunitz inhibitor" evidence="4">
    <location>
        <begin position="26"/>
        <end position="76"/>
    </location>
</feature>
<protein>
    <recommendedName>
        <fullName evidence="4">BPTI/Kunitz inhibitor domain-containing protein</fullName>
    </recommendedName>
</protein>
<evidence type="ECO:0000256" key="1">
    <source>
        <dbReference type="ARBA" id="ARBA00022690"/>
    </source>
</evidence>